<dbReference type="PANTHER" id="PTHR21485:SF3">
    <property type="entry name" value="N-ACYLNEURAMINATE CYTIDYLYLTRANSFERASE"/>
    <property type="match status" value="1"/>
</dbReference>
<dbReference type="Pfam" id="PF08282">
    <property type="entry name" value="Hydrolase_3"/>
    <property type="match status" value="1"/>
</dbReference>
<dbReference type="SUPFAM" id="SSF53448">
    <property type="entry name" value="Nucleotide-diphospho-sugar transferases"/>
    <property type="match status" value="1"/>
</dbReference>
<dbReference type="PANTHER" id="PTHR21485">
    <property type="entry name" value="HAD SUPERFAMILY MEMBERS CMAS AND KDSC"/>
    <property type="match status" value="1"/>
</dbReference>
<keyword evidence="11" id="KW-0808">Transferase</keyword>
<proteinExistence type="inferred from homology"/>
<comment type="similarity">
    <text evidence="4">Belongs to the KdsC family.</text>
</comment>
<protein>
    <recommendedName>
        <fullName evidence="7">N-acylneuraminate cytidylyltransferase</fullName>
        <ecNumber evidence="7">2.7.7.43</ecNumber>
    </recommendedName>
</protein>
<evidence type="ECO:0000313" key="11">
    <source>
        <dbReference type="EMBL" id="QUX22143.1"/>
    </source>
</evidence>
<evidence type="ECO:0000256" key="6">
    <source>
        <dbReference type="ARBA" id="ARBA00011881"/>
    </source>
</evidence>
<keyword evidence="8" id="KW-0479">Metal-binding</keyword>
<evidence type="ECO:0000256" key="3">
    <source>
        <dbReference type="ARBA" id="ARBA00005141"/>
    </source>
</evidence>
<keyword evidence="10" id="KW-0460">Magnesium</keyword>
<evidence type="ECO:0000256" key="5">
    <source>
        <dbReference type="ARBA" id="ARBA00010726"/>
    </source>
</evidence>
<dbReference type="EMBL" id="CP074133">
    <property type="protein sequence ID" value="QUX22143.1"/>
    <property type="molecule type" value="Genomic_DNA"/>
</dbReference>
<dbReference type="InterPro" id="IPR023214">
    <property type="entry name" value="HAD_sf"/>
</dbReference>
<comment type="subunit">
    <text evidence="6">Homotetramer.</text>
</comment>
<evidence type="ECO:0000256" key="7">
    <source>
        <dbReference type="ARBA" id="ARBA00012491"/>
    </source>
</evidence>
<gene>
    <name evidence="11" type="ORF">KGD84_27945</name>
</gene>
<dbReference type="InterPro" id="IPR050793">
    <property type="entry name" value="CMP-NeuNAc_synthase"/>
</dbReference>
<organism evidence="11 12">
    <name type="scientific">Nocardiopsis changdeensis</name>
    <dbReference type="NCBI Taxonomy" id="2831969"/>
    <lineage>
        <taxon>Bacteria</taxon>
        <taxon>Bacillati</taxon>
        <taxon>Actinomycetota</taxon>
        <taxon>Actinomycetes</taxon>
        <taxon>Streptosporangiales</taxon>
        <taxon>Nocardiopsidaceae</taxon>
        <taxon>Nocardiopsis</taxon>
    </lineage>
</organism>
<comment type="similarity">
    <text evidence="5">Belongs to the CMP-NeuNAc synthase family.</text>
</comment>
<evidence type="ECO:0000256" key="2">
    <source>
        <dbReference type="ARBA" id="ARBA00001946"/>
    </source>
</evidence>
<dbReference type="InterPro" id="IPR003329">
    <property type="entry name" value="Cytidylyl_trans"/>
</dbReference>
<dbReference type="InterPro" id="IPR029044">
    <property type="entry name" value="Nucleotide-diphossugar_trans"/>
</dbReference>
<evidence type="ECO:0000256" key="10">
    <source>
        <dbReference type="ARBA" id="ARBA00022842"/>
    </source>
</evidence>
<dbReference type="Pfam" id="PF02348">
    <property type="entry name" value="CTP_transf_3"/>
    <property type="match status" value="1"/>
</dbReference>
<reference evidence="11 12" key="1">
    <citation type="submission" date="2021-05" db="EMBL/GenBank/DDBJ databases">
        <title>Direct Submission.</title>
        <authorList>
            <person name="Li K."/>
            <person name="Gao J."/>
        </authorList>
    </citation>
    <scope>NUCLEOTIDE SEQUENCE [LARGE SCALE GENOMIC DNA]</scope>
    <source>
        <strain evidence="11 12">Mg02</strain>
    </source>
</reference>
<dbReference type="Gene3D" id="3.90.550.10">
    <property type="entry name" value="Spore Coat Polysaccharide Biosynthesis Protein SpsA, Chain A"/>
    <property type="match status" value="1"/>
</dbReference>
<evidence type="ECO:0000313" key="12">
    <source>
        <dbReference type="Proteomes" id="UP000676079"/>
    </source>
</evidence>
<dbReference type="SFLD" id="SFLDG01138">
    <property type="entry name" value="C1.6.2:_Deoxy-d-mannose-octulo"/>
    <property type="match status" value="1"/>
</dbReference>
<keyword evidence="12" id="KW-1185">Reference proteome</keyword>
<keyword evidence="11" id="KW-0548">Nucleotidyltransferase</keyword>
<evidence type="ECO:0000256" key="1">
    <source>
        <dbReference type="ARBA" id="ARBA00001862"/>
    </source>
</evidence>
<dbReference type="Proteomes" id="UP000676079">
    <property type="component" value="Chromosome"/>
</dbReference>
<evidence type="ECO:0000256" key="4">
    <source>
        <dbReference type="ARBA" id="ARBA00005893"/>
    </source>
</evidence>
<dbReference type="EC" id="2.7.7.43" evidence="7"/>
<dbReference type="InterPro" id="IPR010023">
    <property type="entry name" value="KdsC_fam"/>
</dbReference>
<dbReference type="SUPFAM" id="SSF56784">
    <property type="entry name" value="HAD-like"/>
    <property type="match status" value="1"/>
</dbReference>
<accession>A0ABX8BKU2</accession>
<comment type="cofactor">
    <cofactor evidence="2">
        <name>Mg(2+)</name>
        <dbReference type="ChEBI" id="CHEBI:18420"/>
    </cofactor>
</comment>
<dbReference type="GO" id="GO:0016779">
    <property type="term" value="F:nucleotidyltransferase activity"/>
    <property type="evidence" value="ECO:0007669"/>
    <property type="project" value="UniProtKB-KW"/>
</dbReference>
<comment type="catalytic activity">
    <reaction evidence="1">
        <text>an N-acylneuraminate + CTP = a CMP-N-acyl-beta-neuraminate + diphosphate</text>
        <dbReference type="Rhea" id="RHEA:11344"/>
        <dbReference type="ChEBI" id="CHEBI:33019"/>
        <dbReference type="ChEBI" id="CHEBI:37563"/>
        <dbReference type="ChEBI" id="CHEBI:60073"/>
        <dbReference type="ChEBI" id="CHEBI:68671"/>
        <dbReference type="EC" id="2.7.7.43"/>
    </reaction>
</comment>
<sequence>MRVTAIIPARGGSKGIPLKNIEPVGGVPLIARAVRSCLAAEGVTETVVSTDHPAIAAAARAAGARVLERPADLGGDTVSSEAVLLQALDTLEAAGELPDVTVFVQCTSPFIDPADLDAAVARVTGDEADSVFSAVPTHAFLWARRPEGARGVNHIHTHRPRRQDREPHYRETGAFYVVDTAGFRSHGHRFFGRIDLCEVPELHAFEIDTPDDLRLARALAPVAAPETAPVDIDALVTDFDGVHTDDRVTVSQDGTEAVSVSRSDGMGVRLLREAGVRVHILSTEVNPVVRARADKLGVTVLHGLSDKRAALAAWLSEEGLDPSRVAYLGNDVNDLGCMSLVGWPVAVPDAHPDVLAAARLVLTRPGGSGAVRELCEHVLDFRARSAGHDSPTDESNEKDAT</sequence>
<comment type="pathway">
    <text evidence="3">Amino-sugar metabolism; N-acetylneuraminate metabolism.</text>
</comment>
<keyword evidence="9" id="KW-0378">Hydrolase</keyword>
<evidence type="ECO:0000256" key="8">
    <source>
        <dbReference type="ARBA" id="ARBA00022723"/>
    </source>
</evidence>
<dbReference type="SFLD" id="SFLDS00003">
    <property type="entry name" value="Haloacid_Dehalogenase"/>
    <property type="match status" value="1"/>
</dbReference>
<evidence type="ECO:0000256" key="9">
    <source>
        <dbReference type="ARBA" id="ARBA00022801"/>
    </source>
</evidence>
<dbReference type="SFLD" id="SFLDG01136">
    <property type="entry name" value="C1.6:_Phosphoserine_Phosphatas"/>
    <property type="match status" value="1"/>
</dbReference>
<name>A0ABX8BKU2_9ACTN</name>
<dbReference type="RefSeq" id="WP_220563368.1">
    <property type="nucleotide sequence ID" value="NZ_CP074133.1"/>
</dbReference>
<dbReference type="CDD" id="cd02513">
    <property type="entry name" value="CMP-NeuAc_Synthase"/>
    <property type="match status" value="1"/>
</dbReference>
<dbReference type="Gene3D" id="3.40.50.1000">
    <property type="entry name" value="HAD superfamily/HAD-like"/>
    <property type="match status" value="1"/>
</dbReference>
<dbReference type="InterPro" id="IPR036412">
    <property type="entry name" value="HAD-like_sf"/>
</dbReference>